<evidence type="ECO:0000256" key="1">
    <source>
        <dbReference type="ARBA" id="ARBA00004477"/>
    </source>
</evidence>
<proteinExistence type="inferred from homology"/>
<dbReference type="PANTHER" id="PTHR22760:SF1">
    <property type="entry name" value="DOL-P-MAN:MAN(7)GLCNAC(2)-PP-DOL ALPHA-1,6-MANNOSYLTRANSFERASE"/>
    <property type="match status" value="1"/>
</dbReference>
<evidence type="ECO:0000256" key="7">
    <source>
        <dbReference type="ARBA" id="ARBA00022824"/>
    </source>
</evidence>
<keyword evidence="4 12" id="KW-0328">Glycosyltransferase</keyword>
<evidence type="ECO:0000313" key="13">
    <source>
        <dbReference type="EMBL" id="KAJ8905782.1"/>
    </source>
</evidence>
<gene>
    <name evidence="13" type="ORF">NDN08_002287</name>
</gene>
<dbReference type="AlphaFoldDB" id="A0AAV8UXK5"/>
<reference evidence="13 14" key="1">
    <citation type="journal article" date="2023" name="Nat. Commun.">
        <title>Origin of minicircular mitochondrial genomes in red algae.</title>
        <authorList>
            <person name="Lee Y."/>
            <person name="Cho C.H."/>
            <person name="Lee Y.M."/>
            <person name="Park S.I."/>
            <person name="Yang J.H."/>
            <person name="West J.A."/>
            <person name="Bhattacharya D."/>
            <person name="Yoon H.S."/>
        </authorList>
    </citation>
    <scope>NUCLEOTIDE SEQUENCE [LARGE SCALE GENOMIC DNA]</scope>
    <source>
        <strain evidence="13 14">CCMP1338</strain>
        <tissue evidence="13">Whole cell</tissue>
    </source>
</reference>
<feature type="transmembrane region" description="Helical" evidence="12">
    <location>
        <begin position="257"/>
        <end position="279"/>
    </location>
</feature>
<keyword evidence="6 12" id="KW-0812">Transmembrane</keyword>
<evidence type="ECO:0000256" key="4">
    <source>
        <dbReference type="ARBA" id="ARBA00022676"/>
    </source>
</evidence>
<comment type="catalytic activity">
    <reaction evidence="11">
        <text>an alpha-D-Man-(1-&gt;2)-alpha-D-Man-(1-&gt;2)-alpha-D-Man-(1-&gt;3)-[alpha-D-Man-(1-&gt;2)-alpha-D-Man-(1-&gt;3)-alpha-D-Man-(1-&gt;6)]-beta-D-Man-(1-&gt;4)-beta-D-GlcNAc-(1-&gt;4)-alpha-D-GlcNAc-diphospho-di-trans,poly-cis-dolichol + a di-trans,poly-cis-dolichyl beta-D-mannosyl phosphate = an alpha-D-Man-(1-&gt;2)-alpha-D-Man-(1-&gt;2)-alpha-D-Man-(1-&gt;3)-[alpha-D-Man-(1-&gt;2)-alpha-D-Man-(1-&gt;3)-[alpha-D-Man-(1-&gt;6)]-alpha-D-Man-(1-&gt;6)]-beta-D-Man-(1-&gt;4)-beta-D-GlcNAc-(1-&gt;4)-alpha-D-GlcNAc-diphospho-di-trans,poly-cis-dolichol + a di-trans,poly-cis-dolichyl phosphate + H(+)</text>
        <dbReference type="Rhea" id="RHEA:29535"/>
        <dbReference type="Rhea" id="RHEA-COMP:19498"/>
        <dbReference type="Rhea" id="RHEA-COMP:19501"/>
        <dbReference type="Rhea" id="RHEA-COMP:19518"/>
        <dbReference type="Rhea" id="RHEA-COMP:19519"/>
        <dbReference type="ChEBI" id="CHEBI:15378"/>
        <dbReference type="ChEBI" id="CHEBI:57683"/>
        <dbReference type="ChEBI" id="CHEBI:58211"/>
        <dbReference type="ChEBI" id="CHEBI:132517"/>
        <dbReference type="ChEBI" id="CHEBI:132519"/>
        <dbReference type="EC" id="2.4.1.260"/>
    </reaction>
    <physiologicalReaction direction="left-to-right" evidence="11">
        <dbReference type="Rhea" id="RHEA:29536"/>
    </physiologicalReaction>
</comment>
<sequence>MNEMKVFNILVGLLFAVSIIYVVIAPFTKVEESFNVQATHDILALGLDIDKYDHLQFPGVVPRTFLGPVALALVALPLQFLRAADGSRFPLLLITRSELAVLTVTSITKLLSSFRSVFSSTDACFAALCFLSQFHLLFYSSRPLPNVFALVLTNLANAARVSSPESSVSTFLLCVAAAVFRCEIGILIITTLVADSIVFPKTLPKRLLLGFLGGVLGALASFQTDSAFWKRPCYPELEVFFFNVVLNKSKEWGVSPLHWYFTSAIPRALLGSLPLAVYGLAVDRRLARIVYPNLVFVVIYSYLPHKELRFIFYALPMLNLCAGVGLSSLFKSRSKSKLRYLTFLCGCGLLLASLLVTMFALYASRLNYPGGHALRTMHELEASAERANVLGDDEAHRFVHIDVDAAMTGVSRFLESPATWTYSKEEDHTTLNWTDFSHLVTARPHVEGFKCVHVEQGFIKSSLRELSVTTEPKVFVHVREDLL</sequence>
<keyword evidence="14" id="KW-1185">Reference proteome</keyword>
<protein>
    <recommendedName>
        <fullName evidence="12">Mannosyltransferase</fullName>
        <ecNumber evidence="12">2.4.1.-</ecNumber>
    </recommendedName>
</protein>
<feature type="transmembrane region" description="Helical" evidence="12">
    <location>
        <begin position="206"/>
        <end position="222"/>
    </location>
</feature>
<evidence type="ECO:0000256" key="9">
    <source>
        <dbReference type="ARBA" id="ARBA00023136"/>
    </source>
</evidence>
<evidence type="ECO:0000256" key="5">
    <source>
        <dbReference type="ARBA" id="ARBA00022679"/>
    </source>
</evidence>
<feature type="transmembrane region" description="Helical" evidence="12">
    <location>
        <begin position="341"/>
        <end position="363"/>
    </location>
</feature>
<comment type="subcellular location">
    <subcellularLocation>
        <location evidence="1 12">Endoplasmic reticulum membrane</location>
        <topology evidence="1 12">Multi-pass membrane protein</topology>
    </subcellularLocation>
</comment>
<keyword evidence="7 12" id="KW-0256">Endoplasmic reticulum</keyword>
<comment type="caution">
    <text evidence="13">The sequence shown here is derived from an EMBL/GenBank/DDBJ whole genome shotgun (WGS) entry which is preliminary data.</text>
</comment>
<evidence type="ECO:0000256" key="12">
    <source>
        <dbReference type="RuleBase" id="RU363075"/>
    </source>
</evidence>
<feature type="transmembrane region" description="Helical" evidence="12">
    <location>
        <begin position="310"/>
        <end position="329"/>
    </location>
</feature>
<dbReference type="InterPro" id="IPR005599">
    <property type="entry name" value="GPI_mannosylTrfase"/>
</dbReference>
<accession>A0AAV8UXK5</accession>
<feature type="transmembrane region" description="Helical" evidence="12">
    <location>
        <begin position="117"/>
        <end position="138"/>
    </location>
</feature>
<evidence type="ECO:0000256" key="6">
    <source>
        <dbReference type="ARBA" id="ARBA00022692"/>
    </source>
</evidence>
<dbReference type="Pfam" id="PF03901">
    <property type="entry name" value="Glyco_transf_22"/>
    <property type="match status" value="1"/>
</dbReference>
<feature type="transmembrane region" description="Helical" evidence="12">
    <location>
        <begin position="286"/>
        <end position="304"/>
    </location>
</feature>
<evidence type="ECO:0000256" key="8">
    <source>
        <dbReference type="ARBA" id="ARBA00022989"/>
    </source>
</evidence>
<comment type="pathway">
    <text evidence="2">Protein modification; protein glycosylation.</text>
</comment>
<dbReference type="EMBL" id="JAMWBK010000004">
    <property type="protein sequence ID" value="KAJ8905782.1"/>
    <property type="molecule type" value="Genomic_DNA"/>
</dbReference>
<keyword evidence="8 12" id="KW-1133">Transmembrane helix</keyword>
<dbReference type="GO" id="GO:0052917">
    <property type="term" value="F:dol-P-Man:Man(7)GlcNAc(2)-PP-Dol alpha-1,6-mannosyltransferase activity"/>
    <property type="evidence" value="ECO:0007669"/>
    <property type="project" value="UniProtKB-EC"/>
</dbReference>
<dbReference type="Proteomes" id="UP001157974">
    <property type="component" value="Unassembled WGS sequence"/>
</dbReference>
<dbReference type="GO" id="GO:0005789">
    <property type="term" value="C:endoplasmic reticulum membrane"/>
    <property type="evidence" value="ECO:0007669"/>
    <property type="project" value="UniProtKB-SubCell"/>
</dbReference>
<evidence type="ECO:0000313" key="14">
    <source>
        <dbReference type="Proteomes" id="UP001157974"/>
    </source>
</evidence>
<evidence type="ECO:0000256" key="3">
    <source>
        <dbReference type="ARBA" id="ARBA00007063"/>
    </source>
</evidence>
<evidence type="ECO:0000256" key="10">
    <source>
        <dbReference type="ARBA" id="ARBA00044721"/>
    </source>
</evidence>
<evidence type="ECO:0000256" key="11">
    <source>
        <dbReference type="ARBA" id="ARBA00048899"/>
    </source>
</evidence>
<organism evidence="13 14">
    <name type="scientific">Rhodosorus marinus</name>
    <dbReference type="NCBI Taxonomy" id="101924"/>
    <lineage>
        <taxon>Eukaryota</taxon>
        <taxon>Rhodophyta</taxon>
        <taxon>Stylonematophyceae</taxon>
        <taxon>Stylonematales</taxon>
        <taxon>Stylonemataceae</taxon>
        <taxon>Rhodosorus</taxon>
    </lineage>
</organism>
<dbReference type="GO" id="GO:0006487">
    <property type="term" value="P:protein N-linked glycosylation"/>
    <property type="evidence" value="ECO:0007669"/>
    <property type="project" value="TreeGrafter"/>
</dbReference>
<dbReference type="PANTHER" id="PTHR22760">
    <property type="entry name" value="GLYCOSYLTRANSFERASE"/>
    <property type="match status" value="1"/>
</dbReference>
<keyword evidence="9 12" id="KW-0472">Membrane</keyword>
<comment type="function">
    <text evidence="10">Mannosyltransferase that operates in the biosynthetic pathway of dolichol-linked oligosaccharides, the glycan precursors employed in protein asparagine (N)-glycosylation. The assembly of dolichol-linked oligosaccharides begins on the cytosolic side of the endoplasmic reticulum membrane and finishes in its lumen. The sequential addition of sugars to dolichol pyrophosphate produces dolichol-linked oligosaccharides containing fourteen sugars, including two GlcNAcs, nine mannoses and three glucoses. Once assembled, the oligosaccharide is transferred from the lipid to nascent proteins by oligosaccharyltransferases. In the lumen of the endoplasmic reticulum, adds the eighth mannose residue in an alpha-1,6 linkage onto Man(7)GlcNAc(2)-PP-dolichol to produce Man(8)GlcNAc(2)-PP-dolichol.</text>
</comment>
<feature type="transmembrane region" description="Helical" evidence="12">
    <location>
        <begin position="170"/>
        <end position="194"/>
    </location>
</feature>
<feature type="transmembrane region" description="Helical" evidence="12">
    <location>
        <begin position="7"/>
        <end position="27"/>
    </location>
</feature>
<comment type="similarity">
    <text evidence="3 12">Belongs to the glycosyltransferase 22 family.</text>
</comment>
<dbReference type="EC" id="2.4.1.-" evidence="12"/>
<feature type="transmembrane region" description="Helical" evidence="12">
    <location>
        <begin position="65"/>
        <end position="84"/>
    </location>
</feature>
<keyword evidence="5" id="KW-0808">Transferase</keyword>
<evidence type="ECO:0000256" key="2">
    <source>
        <dbReference type="ARBA" id="ARBA00004922"/>
    </source>
</evidence>
<name>A0AAV8UXK5_9RHOD</name>